<dbReference type="SUPFAM" id="SSF51569">
    <property type="entry name" value="Aldolase"/>
    <property type="match status" value="1"/>
</dbReference>
<dbReference type="OrthoDB" id="952271at2759"/>
<sequence>MGPFLRSKLVSIALFGIIYSGITVFLSSSQVFAIVLRSSGNGSTFSKVGPSTGIIQTSCFIAAPLGSNTEYASRDPKQYLGKDPVAKEDYTICFARKKKEVMYLRVFVLYMSILSPEVPIESEDIIEAEELNYDPDEVYDEYDDYDDEVEGDDGYDGDEDEDYTDSEDIDDDSGDSFDYNSRGELMIPGIHRFSRTRSSRGRRKLFKQDFVHISNIVYPIVVHDNDTSELPSVQGMRVFSVEDAVKEVSEAKQLGITTFMLYPYVDQALKTQFGDEGLNKDGILPRAIAAIKEAVPSVQIIADTSVSYYTTDGHDGLVEPETNTISNDITVGQIAKQASILASAGSDIVSLNDLMDGSVAITREMLDYDGFTDVSIMSRASKFKSAWNNGNKAFGVSPSQKVDSSSYLHNVSNSQDGVLKAVNDIESGSDLISVEPATPFLDVLKELSEKVKVPIVAIHTTGEYKAIKAAAKAGVYDEKEAAIEAIKSLKRAGSDLIVTPYAKELALWLLNDMRNNGVDREDRHLETNPDLYTGVLENGLTYTILPNEHHGGRFEAYLQVHSGSADELDHQRGVAHFCEHVTYMGSRKRDKLIGKDVRTNAFTDFHHTVFYTSCPSIMEDTEFKTESLNKALSTLLDVVEAPTQFNSSRVEKERMAILSEASIINTMEYRKNCATVKALHSENILSKRYPIGDLEMLKKYTVEDLSSYHKVHYRPSNLHLFIVGDVDVAVAKASIYEIFSKLQNSPVEISYEGTVKETRRSLPPAKHDWNQPGPKISIWENEQLNNFALEIVKKLPIPECKTWRDLRNNILNKIVYRALTLNFDIIGRGTFYDSVETNDFDCINEGCRIRSLEVKSALDQWEKSVSAVISQAKSFASEGITEHLFKIVTDSLKLDISRLDNKVDNQELITRIMDDYACGRTLMNKKYEKEAIQDCIEDLHIDDVNSLLCELLKWTNGKDLDGMNLICSAPPKGKSPGFQGITQEKLSNVFYEACTSSPIAFSTGIEVPSQLLLPSEKKEIMDKVPAPTFLKQDLIKEQMYIFEDLKVDSSALKDTDEKVVNPSQTVSDTFIDTIKSTDLENIIKSYTEQLRESMELQTEVEYIKPKIDETERTRLETLLLDRSIGLPGTKDGPYIHGLSELNKPIASIGDPNARLYTGTKPSSQSIDLYTLSNGIHVNVKTLDPTTEVPTHSIRTLIPLDYKVKDTEEIKRKKTHLLVAAASMMEGGAMGQLSRFQVEMFCSRHLIDVNISMNEDFFIIEMSFPYKNQNSSSNVDTLESALQILHYLLRYHKIEPDAFQRGVDRIKRDRMQYVQDLQSFGTGDILNSMSQGKLSFHYLDTNVLDKITLEDVQRELSDAFKRGKPEVSFCGNFESNHLNSLVGTYLGTIETSNVDCNKEYILAEAFFASTAEPKEAENPTSVTPIVETHVTGLETSLRNGLIYVPDNQERAMVLVAGHAPNSCGILPDGTHITYILERTLLQILGDDDKNIRTMAKVRRELWSHPAFPKVASLLFQEMLNNRTFSILRSEKHLTYESNVEFIPYDIQFAGYFIISVHSSFSTSEAILKETKQILRDICTGYRPLTEYNLKRAKDQVRSKLQKESKNTHFWTKRMGGLQIMEMPFNSSIAITEFDKVVQRITFDDINLLITSHVYGFNEENLWTRIIRTKSP</sequence>
<comment type="catalytic activity">
    <reaction evidence="9">
        <text>2 5-aminolevulinate = porphobilinogen + 2 H2O + H(+)</text>
        <dbReference type="Rhea" id="RHEA:24064"/>
        <dbReference type="ChEBI" id="CHEBI:15377"/>
        <dbReference type="ChEBI" id="CHEBI:15378"/>
        <dbReference type="ChEBI" id="CHEBI:58126"/>
        <dbReference type="ChEBI" id="CHEBI:356416"/>
        <dbReference type="EC" id="4.2.1.24"/>
    </reaction>
</comment>
<evidence type="ECO:0000259" key="13">
    <source>
        <dbReference type="Pfam" id="PF00675"/>
    </source>
</evidence>
<evidence type="ECO:0000256" key="4">
    <source>
        <dbReference type="ARBA" id="ARBA00023133"/>
    </source>
</evidence>
<keyword evidence="16" id="KW-1185">Reference proteome</keyword>
<dbReference type="PANTHER" id="PTHR11458:SF0">
    <property type="entry name" value="DELTA-AMINOLEVULINIC ACID DEHYDRATASE"/>
    <property type="match status" value="1"/>
</dbReference>
<dbReference type="InterPro" id="IPR007863">
    <property type="entry name" value="Peptidase_M16_C"/>
</dbReference>
<accession>L0B0Q6</accession>
<comment type="function">
    <text evidence="7">Catalyzes an early step in the biosynthesis of tetrapyrroles. Binds two molecules of 5-aminolevulinate per subunit, each at a distinct site, and catalyzes their condensation to form porphobilinogen.</text>
</comment>
<evidence type="ECO:0000259" key="14">
    <source>
        <dbReference type="Pfam" id="PF05193"/>
    </source>
</evidence>
<evidence type="ECO:0000256" key="6">
    <source>
        <dbReference type="ARBA" id="ARBA00023244"/>
    </source>
</evidence>
<dbReference type="SMART" id="SM01004">
    <property type="entry name" value="ALAD"/>
    <property type="match status" value="1"/>
</dbReference>
<dbReference type="Gene3D" id="3.20.20.70">
    <property type="entry name" value="Aldolase class I"/>
    <property type="match status" value="1"/>
</dbReference>
<evidence type="ECO:0000256" key="7">
    <source>
        <dbReference type="ARBA" id="ARBA00025628"/>
    </source>
</evidence>
<evidence type="ECO:0000256" key="3">
    <source>
        <dbReference type="ARBA" id="ARBA00012053"/>
    </source>
</evidence>
<dbReference type="InterPro" id="IPR001731">
    <property type="entry name" value="ALAD"/>
</dbReference>
<dbReference type="VEuPathDB" id="PiroplasmaDB:BEWA_008320"/>
<keyword evidence="12" id="KW-0472">Membrane</keyword>
<keyword evidence="12" id="KW-0812">Transmembrane</keyword>
<evidence type="ECO:0000256" key="2">
    <source>
        <dbReference type="ARBA" id="ARBA00008055"/>
    </source>
</evidence>
<dbReference type="GO" id="GO:0004655">
    <property type="term" value="F:porphobilinogen synthase activity"/>
    <property type="evidence" value="ECO:0007669"/>
    <property type="project" value="UniProtKB-EC"/>
</dbReference>
<dbReference type="GO" id="GO:0008270">
    <property type="term" value="F:zinc ion binding"/>
    <property type="evidence" value="ECO:0007669"/>
    <property type="project" value="TreeGrafter"/>
</dbReference>
<dbReference type="InterPro" id="IPR011249">
    <property type="entry name" value="Metalloenz_LuxS/M16"/>
</dbReference>
<organism evidence="15 16">
    <name type="scientific">Theileria equi strain WA</name>
    <dbReference type="NCBI Taxonomy" id="1537102"/>
    <lineage>
        <taxon>Eukaryota</taxon>
        <taxon>Sar</taxon>
        <taxon>Alveolata</taxon>
        <taxon>Apicomplexa</taxon>
        <taxon>Aconoidasida</taxon>
        <taxon>Piroplasmida</taxon>
        <taxon>Theileriidae</taxon>
        <taxon>Theileria</taxon>
    </lineage>
</organism>
<keyword evidence="6" id="KW-0627">Porphyrin biosynthesis</keyword>
<dbReference type="InterPro" id="IPR013785">
    <property type="entry name" value="Aldolase_TIM"/>
</dbReference>
<reference evidence="15 16" key="1">
    <citation type="journal article" date="2012" name="BMC Genomics">
        <title>Comparative genomic analysis and phylogenetic position of Theileria equi.</title>
        <authorList>
            <person name="Kappmeyer L.S."/>
            <person name="Thiagarajan M."/>
            <person name="Herndon D.R."/>
            <person name="Ramsay J.D."/>
            <person name="Caler E."/>
            <person name="Djikeng A."/>
            <person name="Gillespie J.J."/>
            <person name="Lau A.O."/>
            <person name="Roalson E.H."/>
            <person name="Silva J.C."/>
            <person name="Silva M.G."/>
            <person name="Suarez C.E."/>
            <person name="Ueti M.W."/>
            <person name="Nene V.M."/>
            <person name="Mealey R.H."/>
            <person name="Knowles D.P."/>
            <person name="Brayton K.A."/>
        </authorList>
    </citation>
    <scope>NUCLEOTIDE SEQUENCE [LARGE SCALE GENOMIC DNA]</scope>
    <source>
        <strain evidence="15 16">WA</strain>
    </source>
</reference>
<proteinExistence type="inferred from homology"/>
<dbReference type="RefSeq" id="XP_004831088.1">
    <property type="nucleotide sequence ID" value="XM_004831031.1"/>
</dbReference>
<dbReference type="PRINTS" id="PR00144">
    <property type="entry name" value="DALDHYDRTASE"/>
</dbReference>
<dbReference type="eggNOG" id="KOG0959">
    <property type="taxonomic scope" value="Eukaryota"/>
</dbReference>
<dbReference type="GeneID" id="15806359"/>
<comment type="pathway">
    <text evidence="1">Porphyrin-containing compound metabolism; protoporphyrin-IX biosynthesis; coproporphyrinogen-III from 5-aminolevulinate: step 1/4.</text>
</comment>
<evidence type="ECO:0000313" key="16">
    <source>
        <dbReference type="Proteomes" id="UP000031512"/>
    </source>
</evidence>
<evidence type="ECO:0000256" key="9">
    <source>
        <dbReference type="ARBA" id="ARBA00047651"/>
    </source>
</evidence>
<name>L0B0Q6_THEEQ</name>
<protein>
    <recommendedName>
        <fullName evidence="3">porphobilinogen synthase</fullName>
        <ecNumber evidence="3">4.2.1.24</ecNumber>
    </recommendedName>
    <alternativeName>
        <fullName evidence="8">Porphobilinogen synthase</fullName>
    </alternativeName>
</protein>
<dbReference type="STRING" id="1537102.L0B0Q6"/>
<feature type="domain" description="Peptidase M16 C-terminal" evidence="14">
    <location>
        <begin position="1345"/>
        <end position="1594"/>
    </location>
</feature>
<dbReference type="eggNOG" id="KOG2794">
    <property type="taxonomic scope" value="Eukaryota"/>
</dbReference>
<keyword evidence="4" id="KW-0350">Heme biosynthesis</keyword>
<feature type="transmembrane region" description="Helical" evidence="12">
    <location>
        <begin position="12"/>
        <end position="36"/>
    </location>
</feature>
<dbReference type="GO" id="GO:0006782">
    <property type="term" value="P:protoporphyrinogen IX biosynthetic process"/>
    <property type="evidence" value="ECO:0007669"/>
    <property type="project" value="UniProtKB-UniPathway"/>
</dbReference>
<dbReference type="GO" id="GO:0005829">
    <property type="term" value="C:cytosol"/>
    <property type="evidence" value="ECO:0007669"/>
    <property type="project" value="TreeGrafter"/>
</dbReference>
<keyword evidence="12" id="KW-1133">Transmembrane helix</keyword>
<dbReference type="EMBL" id="CP001670">
    <property type="protein sequence ID" value="AFZ81422.1"/>
    <property type="molecule type" value="Genomic_DNA"/>
</dbReference>
<evidence type="ECO:0000256" key="5">
    <source>
        <dbReference type="ARBA" id="ARBA00023239"/>
    </source>
</evidence>
<dbReference type="UniPathway" id="UPA00251">
    <property type="reaction ID" value="UER00318"/>
</dbReference>
<dbReference type="Pfam" id="PF05193">
    <property type="entry name" value="Peptidase_M16_C"/>
    <property type="match status" value="2"/>
</dbReference>
<evidence type="ECO:0000256" key="1">
    <source>
        <dbReference type="ARBA" id="ARBA00004694"/>
    </source>
</evidence>
<dbReference type="InterPro" id="IPR011765">
    <property type="entry name" value="Pept_M16_N"/>
</dbReference>
<dbReference type="EC" id="4.2.1.24" evidence="3"/>
<dbReference type="GO" id="GO:0016787">
    <property type="term" value="F:hydrolase activity"/>
    <property type="evidence" value="ECO:0007669"/>
    <property type="project" value="UniProtKB-KW"/>
</dbReference>
<feature type="region of interest" description="Disordered" evidence="11">
    <location>
        <begin position="129"/>
        <end position="174"/>
    </location>
</feature>
<dbReference type="Pfam" id="PF00490">
    <property type="entry name" value="ALAD"/>
    <property type="match status" value="1"/>
</dbReference>
<dbReference type="Pfam" id="PF00675">
    <property type="entry name" value="Peptidase_M16"/>
    <property type="match status" value="1"/>
</dbReference>
<keyword evidence="15" id="KW-0378">Hydrolase</keyword>
<dbReference type="PANTHER" id="PTHR11458">
    <property type="entry name" value="DELTA-AMINOLEVULINIC ACID DEHYDRATASE"/>
    <property type="match status" value="1"/>
</dbReference>
<keyword evidence="5 15" id="KW-0456">Lyase</keyword>
<dbReference type="Proteomes" id="UP000031512">
    <property type="component" value="Chromosome 3"/>
</dbReference>
<gene>
    <name evidence="15" type="ORF">BEWA_008320</name>
</gene>
<comment type="similarity">
    <text evidence="2 10">Belongs to the ALAD family.</text>
</comment>
<dbReference type="KEGG" id="beq:BEWA_008320"/>
<evidence type="ECO:0000256" key="10">
    <source>
        <dbReference type="RuleBase" id="RU004161"/>
    </source>
</evidence>
<evidence type="ECO:0000256" key="12">
    <source>
        <dbReference type="SAM" id="Phobius"/>
    </source>
</evidence>
<evidence type="ECO:0000256" key="11">
    <source>
        <dbReference type="SAM" id="MobiDB-lite"/>
    </source>
</evidence>
<feature type="domain" description="Peptidase M16 C-terminal" evidence="14">
    <location>
        <begin position="700"/>
        <end position="885"/>
    </location>
</feature>
<evidence type="ECO:0000313" key="15">
    <source>
        <dbReference type="EMBL" id="AFZ81422.1"/>
    </source>
</evidence>
<feature type="domain" description="Peptidase M16 N-terminal" evidence="13">
    <location>
        <begin position="550"/>
        <end position="668"/>
    </location>
</feature>
<evidence type="ECO:0000256" key="8">
    <source>
        <dbReference type="ARBA" id="ARBA00032837"/>
    </source>
</evidence>
<dbReference type="SUPFAM" id="SSF63411">
    <property type="entry name" value="LuxS/MPP-like metallohydrolase"/>
    <property type="match status" value="3"/>
</dbReference>
<dbReference type="Gene3D" id="3.30.830.10">
    <property type="entry name" value="Metalloenzyme, LuxS/M16 peptidase-like"/>
    <property type="match status" value="3"/>
</dbReference>